<feature type="compositionally biased region" description="Polar residues" evidence="2">
    <location>
        <begin position="1639"/>
        <end position="1651"/>
    </location>
</feature>
<evidence type="ECO:0000313" key="4">
    <source>
        <dbReference type="EMBL" id="CAF9915466.1"/>
    </source>
</evidence>
<dbReference type="EMBL" id="CAJPDQ010000010">
    <property type="protein sequence ID" value="CAF9915466.1"/>
    <property type="molecule type" value="Genomic_DNA"/>
</dbReference>
<dbReference type="GO" id="GO:0035556">
    <property type="term" value="P:intracellular signal transduction"/>
    <property type="evidence" value="ECO:0007669"/>
    <property type="project" value="InterPro"/>
</dbReference>
<dbReference type="Gene3D" id="1.20.1270.60">
    <property type="entry name" value="Arfaptin homology (AH) domain/BAR domain"/>
    <property type="match status" value="1"/>
</dbReference>
<dbReference type="OrthoDB" id="10256089at2759"/>
<dbReference type="InterPro" id="IPR027267">
    <property type="entry name" value="AH/BAR_dom_sf"/>
</dbReference>
<feature type="region of interest" description="Disordered" evidence="2">
    <location>
        <begin position="591"/>
        <end position="617"/>
    </location>
</feature>
<feature type="compositionally biased region" description="Basic and acidic residues" evidence="2">
    <location>
        <begin position="60"/>
        <end position="71"/>
    </location>
</feature>
<feature type="compositionally biased region" description="Polar residues" evidence="2">
    <location>
        <begin position="123"/>
        <end position="141"/>
    </location>
</feature>
<feature type="region of interest" description="Disordered" evidence="2">
    <location>
        <begin position="398"/>
        <end position="556"/>
    </location>
</feature>
<feature type="compositionally biased region" description="Low complexity" evidence="2">
    <location>
        <begin position="502"/>
        <end position="528"/>
    </location>
</feature>
<dbReference type="GO" id="GO:0032955">
    <property type="term" value="P:regulation of division septum assembly"/>
    <property type="evidence" value="ECO:0007669"/>
    <property type="project" value="TreeGrafter"/>
</dbReference>
<evidence type="ECO:0000256" key="2">
    <source>
        <dbReference type="SAM" id="MobiDB-lite"/>
    </source>
</evidence>
<evidence type="ECO:0000313" key="5">
    <source>
        <dbReference type="Proteomes" id="UP000664169"/>
    </source>
</evidence>
<dbReference type="SMART" id="SM00325">
    <property type="entry name" value="RhoGEF"/>
    <property type="match status" value="1"/>
</dbReference>
<dbReference type="GO" id="GO:0005085">
    <property type="term" value="F:guanyl-nucleotide exchange factor activity"/>
    <property type="evidence" value="ECO:0007669"/>
    <property type="project" value="InterPro"/>
</dbReference>
<dbReference type="Proteomes" id="UP000664169">
    <property type="component" value="Unassembled WGS sequence"/>
</dbReference>
<feature type="compositionally biased region" description="Polar residues" evidence="2">
    <location>
        <begin position="1704"/>
        <end position="1713"/>
    </location>
</feature>
<keyword evidence="1" id="KW-0175">Coiled coil</keyword>
<dbReference type="InterPro" id="IPR051492">
    <property type="entry name" value="Dynamin-Rho_GEF"/>
</dbReference>
<dbReference type="GO" id="GO:0005737">
    <property type="term" value="C:cytoplasm"/>
    <property type="evidence" value="ECO:0007669"/>
    <property type="project" value="TreeGrafter"/>
</dbReference>
<dbReference type="InterPro" id="IPR035899">
    <property type="entry name" value="DBL_dom_sf"/>
</dbReference>
<feature type="compositionally biased region" description="Polar residues" evidence="2">
    <location>
        <begin position="416"/>
        <end position="425"/>
    </location>
</feature>
<feature type="coiled-coil region" evidence="1">
    <location>
        <begin position="1329"/>
        <end position="1363"/>
    </location>
</feature>
<feature type="region of interest" description="Disordered" evidence="2">
    <location>
        <begin position="691"/>
        <end position="711"/>
    </location>
</feature>
<proteinExistence type="predicted"/>
<dbReference type="GO" id="GO:0031991">
    <property type="term" value="P:regulation of actomyosin contractile ring contraction"/>
    <property type="evidence" value="ECO:0007669"/>
    <property type="project" value="TreeGrafter"/>
</dbReference>
<reference evidence="4" key="1">
    <citation type="submission" date="2021-03" db="EMBL/GenBank/DDBJ databases">
        <authorList>
            <person name="Tagirdzhanova G."/>
        </authorList>
    </citation>
    <scope>NUCLEOTIDE SEQUENCE</scope>
</reference>
<feature type="compositionally biased region" description="Polar residues" evidence="2">
    <location>
        <begin position="1735"/>
        <end position="1766"/>
    </location>
</feature>
<dbReference type="Gene3D" id="1.20.900.10">
    <property type="entry name" value="Dbl homology (DH) domain"/>
    <property type="match status" value="1"/>
</dbReference>
<feature type="compositionally biased region" description="Basic and acidic residues" evidence="2">
    <location>
        <begin position="1"/>
        <end position="15"/>
    </location>
</feature>
<feature type="region of interest" description="Disordered" evidence="2">
    <location>
        <begin position="360"/>
        <end position="379"/>
    </location>
</feature>
<dbReference type="FunFam" id="1.20.900.10:FF:000053">
    <property type="entry name" value="Rho guanyl nucleotide exchange factor, putative"/>
    <property type="match status" value="1"/>
</dbReference>
<accession>A0A8H3EZH3</accession>
<feature type="region of interest" description="Disordered" evidence="2">
    <location>
        <begin position="187"/>
        <end position="291"/>
    </location>
</feature>
<dbReference type="Pfam" id="PF00621">
    <property type="entry name" value="RhoGEF"/>
    <property type="match status" value="1"/>
</dbReference>
<feature type="compositionally biased region" description="Basic and acidic residues" evidence="2">
    <location>
        <begin position="1017"/>
        <end position="1040"/>
    </location>
</feature>
<feature type="compositionally biased region" description="Polar residues" evidence="2">
    <location>
        <begin position="269"/>
        <end position="291"/>
    </location>
</feature>
<feature type="region of interest" description="Disordered" evidence="2">
    <location>
        <begin position="1784"/>
        <end position="1812"/>
    </location>
</feature>
<comment type="caution">
    <text evidence="4">The sequence shown here is derived from an EMBL/GenBank/DDBJ whole genome shotgun (WGS) entry which is preliminary data.</text>
</comment>
<feature type="region of interest" description="Disordered" evidence="2">
    <location>
        <begin position="893"/>
        <end position="940"/>
    </location>
</feature>
<dbReference type="PROSITE" id="PS00741">
    <property type="entry name" value="DH_1"/>
    <property type="match status" value="1"/>
</dbReference>
<feature type="compositionally biased region" description="Basic and acidic residues" evidence="2">
    <location>
        <begin position="927"/>
        <end position="940"/>
    </location>
</feature>
<feature type="compositionally biased region" description="Polar residues" evidence="2">
    <location>
        <begin position="541"/>
        <end position="556"/>
    </location>
</feature>
<feature type="region of interest" description="Disordered" evidence="2">
    <location>
        <begin position="1639"/>
        <end position="1766"/>
    </location>
</feature>
<dbReference type="SUPFAM" id="SSF48065">
    <property type="entry name" value="DBL homology domain (DH-domain)"/>
    <property type="match status" value="1"/>
</dbReference>
<keyword evidence="5" id="KW-1185">Reference proteome</keyword>
<protein>
    <recommendedName>
        <fullName evidence="3">DH domain-containing protein</fullName>
    </recommendedName>
</protein>
<organism evidence="4 5">
    <name type="scientific">Gomphillus americanus</name>
    <dbReference type="NCBI Taxonomy" id="1940652"/>
    <lineage>
        <taxon>Eukaryota</taxon>
        <taxon>Fungi</taxon>
        <taxon>Dikarya</taxon>
        <taxon>Ascomycota</taxon>
        <taxon>Pezizomycotina</taxon>
        <taxon>Lecanoromycetes</taxon>
        <taxon>OSLEUM clade</taxon>
        <taxon>Ostropomycetidae</taxon>
        <taxon>Ostropales</taxon>
        <taxon>Graphidaceae</taxon>
        <taxon>Gomphilloideae</taxon>
        <taxon>Gomphillus</taxon>
    </lineage>
</organism>
<feature type="compositionally biased region" description="Low complexity" evidence="2">
    <location>
        <begin position="1676"/>
        <end position="1694"/>
    </location>
</feature>
<feature type="compositionally biased region" description="Polar residues" evidence="2">
    <location>
        <begin position="155"/>
        <end position="168"/>
    </location>
</feature>
<feature type="compositionally biased region" description="Low complexity" evidence="2">
    <location>
        <begin position="1652"/>
        <end position="1667"/>
    </location>
</feature>
<feature type="region of interest" description="Disordered" evidence="2">
    <location>
        <begin position="123"/>
        <end position="173"/>
    </location>
</feature>
<dbReference type="CDD" id="cd07589">
    <property type="entry name" value="BAR_DNMBP"/>
    <property type="match status" value="1"/>
</dbReference>
<sequence length="1922" mass="212966">MADHEDHNYYTRSNRESQIPDYDVNLSEPSDNLLPSFAYRRQSRDFSPKRPTVSTIFDQKSLESRSTRAEDSFTSSSHPDSSQDPHEFYRQYRESFQRRPESVYGQLDITAQTMVGRDSLTAVRQQRSPVSNRINGYNPSPVSARWNKSLENRKTPSPMSEKTSSRQHNAMPRAKGDIQALVNKFNSVRDDPSTSTAKPTIRSSSATHLTASNNFPTPTSFKSRASVDARSNISALGTRPTRDSVTGKLGGGGSGGNIQASGRARRPSQIASSTLASQSMTNLSPGGTTTLRQPLFGEVLQDGPIMSDPGFGIPAGRRRGSEGSLQRSSTIFQDVDKPILTVTAEPSSPSAWYKMETPSLNGIDLNRPLPSKKTGMHRRSRSDFGLIPLNLVSHSASASKPVSILSPPQELPTPSPNSRSYSPQRSRIPVSSRRTSITSDSGNSSGHHTPTRAIIGLPSSVRPLRSPEHGPGMRTPRRSTRYRNPSPPRQSSPKLDVHIADSSAPLKSPPLRSSRPRISVADASTAASRARRHNSHEETTNNRPPSKITNLPPNANMEQRRQMIRRDFTKSWHEKEEMHKRQSVYMQGLDELPIPDVPSPGKSKTQTPSEPMHSSSENIDVFTTPAENNSPKLELTIPMQDSSKPVIDHFANGDSPTLGTADFLPVARRPAEASEPASAVTEDTIDTFFEQNSEGSDSHHDQSEYGVVESSTTPRIGLLSPRSEFDDAESIQIMLGESPALDNRFQSSVEQLRSAVQRVPTPRSQAEQAPSIDQYKVAVQVQSVPANTADHADIPLASNVYATISANQDRESGGSIDALLETYQESEPRRLFSQSPGLARAGGWDNAKVTRMYLQSRSRKTPEPEGIVPPSVFQAEEDNDILQPAKMDIASAQILPRSRSPRIEQTPPQDTIPEASPQPSLDVPNSAKDHRASLSRRDDFVDTSPSMLDWMHNHQPAEEPTIETTGLRANATDNFLPDIPGGGLGIIDMKLEGAAELPSEMPADNNFISELHSSPQRRKDSSTDLTRINELDGSPTRRAEMSALGTTPPRKPVPVKSSKSLQSIMDMKPLPEVSAVKIKKGLNTAINGTIQGKRPSIPSDSTTKVNGSSADLPQDEQSKRLRRRLNIIKELVDTESTYGQDMTVVVDIYKGTCNVVLNSAQDERALFINAPEIVAFSTVFLDALKGAAKSVYVLPKSKRWRSKRDSAATQESSAEDQSSLYGHDLSDEERDRLTNIGSAFLDHLPEMERCYTEFLKNSEAANAKLKALQEDEKVKVWLDECCAYAKDLTTAWSLDSLLVKPLQRITKYPLLLRELCDVTPENHPDFVKLDTAAREISGVSKRINDAKRRMEMVEKVSQAEKKKSKDESRLNLQKAFGRRSDRYKTQVGLQEQFQDREYNQISDKFGTHFFKLQIVMRDVEMYIVDVQSWVNKFNSVTITMEDYFNIGSTTYPEIESKWRRFRSSIKDIHNTALVDHVNAVRKFVVDPMTTLLKLHDGPQRLMDKRKKRVPDFVKYRLLKDRTEKVDKKTTESAELFLAVNDTLKDELPKLFEMTSRLVEACLNNFVQLQLQWQSVWKRKMIQAIELAEVPRSFADIVSDFSGDFRYTEAHVLSLGICNGSVIADGASFLPPISQTTTLVGDSRRPSMTTIESSGRIRAASTATSASIDPVRNRGYSGPSGLLGPSPMLPSPDLGRPTEGFGLSSHLSVNSPRQPAQGLRVRASSTASSRSPVTPETANFQLTPQTRQPQTFGRPSTATGRSYESMPTHNVDMSLQRSDIDNRYQIPRDTPAQPTHPIHPTPPSGGFRTSGIFNSAMPMSDSPLASSPVNDALASNDFNVLFLAASVYEFNIDRARREAGYPYLTYVAGEVSNFTVNDLDPANKCKIFDVIAEKGELWLAKNQDDEKNQIGWIWNKHFAKLAS</sequence>
<gene>
    <name evidence="4" type="ORF">GOMPHAMPRED_000765</name>
</gene>
<feature type="region of interest" description="Disordered" evidence="2">
    <location>
        <begin position="1005"/>
        <end position="1061"/>
    </location>
</feature>
<dbReference type="PROSITE" id="PS50010">
    <property type="entry name" value="DH_2"/>
    <property type="match status" value="1"/>
</dbReference>
<dbReference type="CDD" id="cd00160">
    <property type="entry name" value="RhoGEF"/>
    <property type="match status" value="1"/>
</dbReference>
<feature type="compositionally biased region" description="Low complexity" evidence="2">
    <location>
        <begin position="1720"/>
        <end position="1734"/>
    </location>
</feature>
<dbReference type="InterPro" id="IPR001331">
    <property type="entry name" value="GDS_CDC24_CS"/>
</dbReference>
<feature type="domain" description="DH" evidence="3">
    <location>
        <begin position="1123"/>
        <end position="1346"/>
    </location>
</feature>
<feature type="region of interest" description="Disordered" evidence="2">
    <location>
        <begin position="1"/>
        <end position="85"/>
    </location>
</feature>
<feature type="compositionally biased region" description="Polar residues" evidence="2">
    <location>
        <begin position="432"/>
        <end position="448"/>
    </location>
</feature>
<dbReference type="InterPro" id="IPR000219">
    <property type="entry name" value="DH_dom"/>
</dbReference>
<evidence type="ECO:0000256" key="1">
    <source>
        <dbReference type="SAM" id="Coils"/>
    </source>
</evidence>
<dbReference type="PANTHER" id="PTHR22834">
    <property type="entry name" value="NUCLEAR FUSION PROTEIN FUS2"/>
    <property type="match status" value="1"/>
</dbReference>
<feature type="compositionally biased region" description="Polar residues" evidence="2">
    <location>
        <begin position="602"/>
        <end position="617"/>
    </location>
</feature>
<feature type="region of interest" description="Disordered" evidence="2">
    <location>
        <begin position="1087"/>
        <end position="1116"/>
    </location>
</feature>
<feature type="compositionally biased region" description="Polar residues" evidence="2">
    <location>
        <begin position="1098"/>
        <end position="1111"/>
    </location>
</feature>
<evidence type="ECO:0000259" key="3">
    <source>
        <dbReference type="PROSITE" id="PS50010"/>
    </source>
</evidence>
<dbReference type="PANTHER" id="PTHR22834:SF20">
    <property type="entry name" value="SH3 DOMAIN-CONTAINING PROTEIN"/>
    <property type="match status" value="1"/>
</dbReference>
<feature type="compositionally biased region" description="Polar residues" evidence="2">
    <location>
        <begin position="193"/>
        <end position="235"/>
    </location>
</feature>
<dbReference type="SUPFAM" id="SSF103657">
    <property type="entry name" value="BAR/IMD domain-like"/>
    <property type="match status" value="1"/>
</dbReference>
<name>A0A8H3EZH3_9LECA</name>